<feature type="chain" id="PRO_5015112022" description="phospholipase D" evidence="7">
    <location>
        <begin position="22"/>
        <end position="459"/>
    </location>
</feature>
<dbReference type="GO" id="GO:0006793">
    <property type="term" value="P:phosphorus metabolic process"/>
    <property type="evidence" value="ECO:0007669"/>
    <property type="project" value="UniProtKB-ARBA"/>
</dbReference>
<keyword evidence="10" id="KW-1185">Reference proteome</keyword>
<dbReference type="Pfam" id="PF13091">
    <property type="entry name" value="PLDc_2"/>
    <property type="match status" value="2"/>
</dbReference>
<dbReference type="PROSITE" id="PS51257">
    <property type="entry name" value="PROKAR_LIPOPROTEIN"/>
    <property type="match status" value="1"/>
</dbReference>
<dbReference type="RefSeq" id="WP_106632578.1">
    <property type="nucleotide sequence ID" value="NZ_PXXO01000011.1"/>
</dbReference>
<comment type="caution">
    <text evidence="9">The sequence shown here is derived from an EMBL/GenBank/DDBJ whole genome shotgun (WGS) entry which is preliminary data.</text>
</comment>
<dbReference type="AlphaFoldDB" id="A0A2P7MTH4"/>
<feature type="signal peptide" evidence="7">
    <location>
        <begin position="1"/>
        <end position="21"/>
    </location>
</feature>
<keyword evidence="5" id="KW-0442">Lipid degradation</keyword>
<comment type="similarity">
    <text evidence="2">Belongs to the phospholipase D family.</text>
</comment>
<dbReference type="InterPro" id="IPR001736">
    <property type="entry name" value="PLipase_D/transphosphatidylase"/>
</dbReference>
<organism evidence="9 10">
    <name type="scientific">Cyanobium usitatum str. Tous</name>
    <dbReference type="NCBI Taxonomy" id="2116684"/>
    <lineage>
        <taxon>Bacteria</taxon>
        <taxon>Bacillati</taxon>
        <taxon>Cyanobacteriota</taxon>
        <taxon>Cyanophyceae</taxon>
        <taxon>Synechococcales</taxon>
        <taxon>Prochlorococcaceae</taxon>
        <taxon>Cyanobium</taxon>
    </lineage>
</organism>
<comment type="catalytic activity">
    <reaction evidence="1">
        <text>a 1,2-diacyl-sn-glycero-3-phosphocholine + H2O = a 1,2-diacyl-sn-glycero-3-phosphate + choline + H(+)</text>
        <dbReference type="Rhea" id="RHEA:14445"/>
        <dbReference type="ChEBI" id="CHEBI:15354"/>
        <dbReference type="ChEBI" id="CHEBI:15377"/>
        <dbReference type="ChEBI" id="CHEBI:15378"/>
        <dbReference type="ChEBI" id="CHEBI:57643"/>
        <dbReference type="ChEBI" id="CHEBI:58608"/>
        <dbReference type="EC" id="3.1.4.4"/>
    </reaction>
</comment>
<dbReference type="SUPFAM" id="SSF56024">
    <property type="entry name" value="Phospholipase D/nuclease"/>
    <property type="match status" value="2"/>
</dbReference>
<evidence type="ECO:0000256" key="5">
    <source>
        <dbReference type="ARBA" id="ARBA00022963"/>
    </source>
</evidence>
<feature type="domain" description="PLD phosphodiesterase" evidence="8">
    <location>
        <begin position="170"/>
        <end position="197"/>
    </location>
</feature>
<feature type="domain" description="PLD phosphodiesterase" evidence="8">
    <location>
        <begin position="373"/>
        <end position="400"/>
    </location>
</feature>
<dbReference type="Proteomes" id="UP000243002">
    <property type="component" value="Unassembled WGS sequence"/>
</dbReference>
<accession>A0A2P7MTH4</accession>
<dbReference type="InterPro" id="IPR051406">
    <property type="entry name" value="PLD_domain"/>
</dbReference>
<sequence length="459" mass="49898">MANLSPRHPFAWASLVGLALAGCSADAQLLGQSARPKPLPKGIELAFNHAETSRYRSPITGQWRQGDDLEAFVLASIQSARREILVAVQELSLPKLAEALAAKHREGLTVKVVLENTYSSPWSEEHPADLAPHQRTRHEQLKALGWGDAVAILQRAGVPLIDDTADGSAGSGLMHHKFMVVDRAVVVTGSANFTPSCIHGDPGADRSRGNVNHLLRLRSRELANSFLAEFERMWGDGPGGQPDSRFGLGKGGGAPQKLLVGATPVTVLFAPHRRSDPHQGLLLLEKLLSGSRKQLDLALFVLSEQRLADAMARLQGQGVTIRLLADPGFANRAFSEVLDLLGTQLPDHRCGVEAANRPWQRPLESVGTPRLASGDKLHHKLAVIDNRTVITGSFNWSPSAAHQNDETLLVFESPLLAEHFTSEINRLWKGAELGITERLARKQERQRTRCGSGVQRGEA</sequence>
<dbReference type="OrthoDB" id="155099at2"/>
<dbReference type="SMART" id="SM00155">
    <property type="entry name" value="PLDc"/>
    <property type="match status" value="2"/>
</dbReference>
<evidence type="ECO:0000256" key="6">
    <source>
        <dbReference type="ARBA" id="ARBA00023098"/>
    </source>
</evidence>
<evidence type="ECO:0000256" key="7">
    <source>
        <dbReference type="SAM" id="SignalP"/>
    </source>
</evidence>
<dbReference type="Gene3D" id="3.30.870.10">
    <property type="entry name" value="Endonuclease Chain A"/>
    <property type="match status" value="2"/>
</dbReference>
<proteinExistence type="inferred from homology"/>
<evidence type="ECO:0000313" key="9">
    <source>
        <dbReference type="EMBL" id="PSJ04544.1"/>
    </source>
</evidence>
<dbReference type="PANTHER" id="PTHR43856">
    <property type="entry name" value="CARDIOLIPIN HYDROLASE"/>
    <property type="match status" value="1"/>
</dbReference>
<keyword evidence="4" id="KW-0378">Hydrolase</keyword>
<evidence type="ECO:0000256" key="2">
    <source>
        <dbReference type="ARBA" id="ARBA00008664"/>
    </source>
</evidence>
<dbReference type="PROSITE" id="PS50035">
    <property type="entry name" value="PLD"/>
    <property type="match status" value="2"/>
</dbReference>
<dbReference type="EC" id="3.1.4.4" evidence="3"/>
<keyword evidence="7" id="KW-0732">Signal</keyword>
<dbReference type="CDD" id="cd09173">
    <property type="entry name" value="PLDc_Nuc_like_unchar1_2"/>
    <property type="match status" value="1"/>
</dbReference>
<dbReference type="GO" id="GO:0004630">
    <property type="term" value="F:phospholipase D activity"/>
    <property type="evidence" value="ECO:0007669"/>
    <property type="project" value="UniProtKB-EC"/>
</dbReference>
<dbReference type="InterPro" id="IPR025202">
    <property type="entry name" value="PLD-like_dom"/>
</dbReference>
<dbReference type="GO" id="GO:0016891">
    <property type="term" value="F:RNA endonuclease activity producing 5'-phosphomonoesters, hydrolytic mechanism"/>
    <property type="evidence" value="ECO:0007669"/>
    <property type="project" value="TreeGrafter"/>
</dbReference>
<evidence type="ECO:0000259" key="8">
    <source>
        <dbReference type="PROSITE" id="PS50035"/>
    </source>
</evidence>
<dbReference type="PANTHER" id="PTHR43856:SF1">
    <property type="entry name" value="MITOCHONDRIAL CARDIOLIPIN HYDROLASE"/>
    <property type="match status" value="1"/>
</dbReference>
<evidence type="ECO:0000313" key="10">
    <source>
        <dbReference type="Proteomes" id="UP000243002"/>
    </source>
</evidence>
<keyword evidence="6" id="KW-0443">Lipid metabolism</keyword>
<dbReference type="GO" id="GO:0016042">
    <property type="term" value="P:lipid catabolic process"/>
    <property type="evidence" value="ECO:0007669"/>
    <property type="project" value="UniProtKB-KW"/>
</dbReference>
<protein>
    <recommendedName>
        <fullName evidence="3">phospholipase D</fullName>
        <ecNumber evidence="3">3.1.4.4</ecNumber>
    </recommendedName>
</protein>
<dbReference type="CDD" id="cd09116">
    <property type="entry name" value="PLDc_Nuc_like"/>
    <property type="match status" value="1"/>
</dbReference>
<dbReference type="EMBL" id="PXXO01000011">
    <property type="protein sequence ID" value="PSJ04544.1"/>
    <property type="molecule type" value="Genomic_DNA"/>
</dbReference>
<evidence type="ECO:0000256" key="1">
    <source>
        <dbReference type="ARBA" id="ARBA00000798"/>
    </source>
</evidence>
<evidence type="ECO:0000256" key="3">
    <source>
        <dbReference type="ARBA" id="ARBA00012027"/>
    </source>
</evidence>
<gene>
    <name evidence="9" type="ORF">C7K55_09965</name>
</gene>
<name>A0A2P7MTH4_9CYAN</name>
<reference evidence="9 10" key="1">
    <citation type="journal article" date="2018" name="Environ. Microbiol.">
        <title>Ecological and genomic features of two widespread freshwater picocyanobacteria.</title>
        <authorList>
            <person name="Cabello-Yeves P.J."/>
            <person name="Picazo A."/>
            <person name="Camacho A."/>
            <person name="Callieri C."/>
            <person name="Rosselli R."/>
            <person name="Roda-Garcia J.J."/>
            <person name="Coutinho F.H."/>
            <person name="Rodriguez-Valera F."/>
        </authorList>
    </citation>
    <scope>NUCLEOTIDE SEQUENCE [LARGE SCALE GENOMIC DNA]</scope>
    <source>
        <strain evidence="9 10">Tous</strain>
    </source>
</reference>
<evidence type="ECO:0000256" key="4">
    <source>
        <dbReference type="ARBA" id="ARBA00022801"/>
    </source>
</evidence>